<proteinExistence type="predicted"/>
<feature type="domain" description="Orn/DAP/Arg decarboxylase 2 C-terminal" evidence="3">
    <location>
        <begin position="5"/>
        <end position="86"/>
    </location>
</feature>
<dbReference type="InterPro" id="IPR009006">
    <property type="entry name" value="Ala_racemase/Decarboxylase_C"/>
</dbReference>
<protein>
    <submittedName>
        <fullName evidence="5">Ornithine decarboxylase 1-like</fullName>
    </submittedName>
</protein>
<dbReference type="Proteomes" id="UP000694845">
    <property type="component" value="Unplaced"/>
</dbReference>
<keyword evidence="4" id="KW-1185">Reference proteome</keyword>
<dbReference type="PANTHER" id="PTHR11482:SF6">
    <property type="entry name" value="ORNITHINE DECARBOXYLASE 1-RELATED"/>
    <property type="match status" value="1"/>
</dbReference>
<evidence type="ECO:0000313" key="4">
    <source>
        <dbReference type="Proteomes" id="UP000694845"/>
    </source>
</evidence>
<evidence type="ECO:0000256" key="2">
    <source>
        <dbReference type="ARBA" id="ARBA00023239"/>
    </source>
</evidence>
<dbReference type="SUPFAM" id="SSF50621">
    <property type="entry name" value="Alanine racemase C-terminal domain-like"/>
    <property type="match status" value="1"/>
</dbReference>
<sequence length="113" mass="12889">MGIIKENGKTQPQYINAGLYNSFHDLCIDPDSFDRQPFPLRELELDEPFYSSCIWGPTCDQLDCVYRDCKLPLLRAGEFIIFRDMGAYVSTLSCGFNGYGTPTYYHIAPIESL</sequence>
<organism evidence="4 5">
    <name type="scientific">Acanthaster planci</name>
    <name type="common">Crown-of-thorns starfish</name>
    <dbReference type="NCBI Taxonomy" id="133434"/>
    <lineage>
        <taxon>Eukaryota</taxon>
        <taxon>Metazoa</taxon>
        <taxon>Echinodermata</taxon>
        <taxon>Eleutherozoa</taxon>
        <taxon>Asterozoa</taxon>
        <taxon>Asteroidea</taxon>
        <taxon>Valvatacea</taxon>
        <taxon>Valvatida</taxon>
        <taxon>Acanthasteridae</taxon>
        <taxon>Acanthaster</taxon>
    </lineage>
</organism>
<evidence type="ECO:0000313" key="5">
    <source>
        <dbReference type="RefSeq" id="XP_022090098.1"/>
    </source>
</evidence>
<reference evidence="5" key="1">
    <citation type="submission" date="2025-08" db="UniProtKB">
        <authorList>
            <consortium name="RefSeq"/>
        </authorList>
    </citation>
    <scope>IDENTIFICATION</scope>
</reference>
<dbReference type="GO" id="GO:0005737">
    <property type="term" value="C:cytoplasm"/>
    <property type="evidence" value="ECO:0007669"/>
    <property type="project" value="TreeGrafter"/>
</dbReference>
<dbReference type="Pfam" id="PF00278">
    <property type="entry name" value="Orn_DAP_Arg_deC"/>
    <property type="match status" value="1"/>
</dbReference>
<dbReference type="PANTHER" id="PTHR11482">
    <property type="entry name" value="ARGININE/DIAMINOPIMELATE/ORNITHINE DECARBOXYLASE"/>
    <property type="match status" value="1"/>
</dbReference>
<accession>A0A8B7YA29</accession>
<name>A0A8B7YA29_ACAPL</name>
<dbReference type="OMA" id="YYHIAPI"/>
<dbReference type="KEGG" id="aplc:110978984"/>
<gene>
    <name evidence="5" type="primary">LOC110978984</name>
</gene>
<dbReference type="RefSeq" id="XP_022090098.1">
    <property type="nucleotide sequence ID" value="XM_022234406.1"/>
</dbReference>
<dbReference type="Gene3D" id="2.40.37.10">
    <property type="entry name" value="Lyase, Ornithine Decarboxylase, Chain A, domain 1"/>
    <property type="match status" value="1"/>
</dbReference>
<dbReference type="GeneID" id="110978984"/>
<dbReference type="GO" id="GO:0033387">
    <property type="term" value="P:putrescine biosynthetic process from arginine, via ornithine"/>
    <property type="evidence" value="ECO:0007669"/>
    <property type="project" value="TreeGrafter"/>
</dbReference>
<dbReference type="InterPro" id="IPR022643">
    <property type="entry name" value="De-COase2_C"/>
</dbReference>
<dbReference type="PRINTS" id="PR01182">
    <property type="entry name" value="ORNDCRBXLASE"/>
</dbReference>
<dbReference type="GO" id="GO:0004586">
    <property type="term" value="F:ornithine decarboxylase activity"/>
    <property type="evidence" value="ECO:0007669"/>
    <property type="project" value="TreeGrafter"/>
</dbReference>
<dbReference type="InterPro" id="IPR002433">
    <property type="entry name" value="Orn_de-COase"/>
</dbReference>
<evidence type="ECO:0000256" key="1">
    <source>
        <dbReference type="ARBA" id="ARBA00022898"/>
    </source>
</evidence>
<keyword evidence="2" id="KW-0456">Lyase</keyword>
<evidence type="ECO:0000259" key="3">
    <source>
        <dbReference type="Pfam" id="PF00278"/>
    </source>
</evidence>
<keyword evidence="1" id="KW-0663">Pyridoxal phosphate</keyword>
<dbReference type="AlphaFoldDB" id="A0A8B7YA29"/>
<dbReference type="OrthoDB" id="7630827at2759"/>